<reference evidence="1" key="1">
    <citation type="submission" date="2016-07" db="EMBL/GenBank/DDBJ databases">
        <authorList>
            <person name="Bretaudeau A."/>
        </authorList>
    </citation>
    <scope>NUCLEOTIDE SEQUENCE</scope>
    <source>
        <strain evidence="1">Rice</strain>
        <tissue evidence="1">Whole body</tissue>
    </source>
</reference>
<dbReference type="AlphaFoldDB" id="A0A2H1W993"/>
<proteinExistence type="predicted"/>
<protein>
    <submittedName>
        <fullName evidence="1">SFRICE_002306</fullName>
    </submittedName>
</protein>
<name>A0A2H1W993_SPOFR</name>
<evidence type="ECO:0000313" key="1">
    <source>
        <dbReference type="EMBL" id="SOQ49617.1"/>
    </source>
</evidence>
<organism evidence="1">
    <name type="scientific">Spodoptera frugiperda</name>
    <name type="common">Fall armyworm</name>
    <dbReference type="NCBI Taxonomy" id="7108"/>
    <lineage>
        <taxon>Eukaryota</taxon>
        <taxon>Metazoa</taxon>
        <taxon>Ecdysozoa</taxon>
        <taxon>Arthropoda</taxon>
        <taxon>Hexapoda</taxon>
        <taxon>Insecta</taxon>
        <taxon>Pterygota</taxon>
        <taxon>Neoptera</taxon>
        <taxon>Endopterygota</taxon>
        <taxon>Lepidoptera</taxon>
        <taxon>Glossata</taxon>
        <taxon>Ditrysia</taxon>
        <taxon>Noctuoidea</taxon>
        <taxon>Noctuidae</taxon>
        <taxon>Amphipyrinae</taxon>
        <taxon>Spodoptera</taxon>
    </lineage>
</organism>
<dbReference type="EMBL" id="ODYU01007122">
    <property type="protein sequence ID" value="SOQ49617.1"/>
    <property type="molecule type" value="Genomic_DNA"/>
</dbReference>
<gene>
    <name evidence="1" type="ORF">SFRICE_002306</name>
</gene>
<accession>A0A2H1W993</accession>
<sequence length="284" mass="33555">MYCYESWARASGDSHIPGRPARDLTSRARQAVASVSVLVPPQPPHHGRGPLQLRVRAAGRAAAAAGRGEYTVTPTATHTRALELNRGRLLQAAVPGTFFWKPAMDLDLRKQINPAYKVPWIYKPTHTNVEYNKQMVVIVDGYRLTTTFMALYIYVDYMNEAYPALHPCYAEFWTNSYRWLIRYMSLLPDWIHGRSNNFVDTHKVWRKRFYYMDWWMPKWARPFFFCVPPESWAWEKFTFRRWLRYVEPQFGKYYKYPSKWFTDWKSMQMGSTVENLDMSSASLQ</sequence>